<evidence type="ECO:0000313" key="1">
    <source>
        <dbReference type="EMBL" id="GBP88286.1"/>
    </source>
</evidence>
<proteinExistence type="predicted"/>
<dbReference type="EMBL" id="BGZK01001919">
    <property type="protein sequence ID" value="GBP88286.1"/>
    <property type="molecule type" value="Genomic_DNA"/>
</dbReference>
<accession>A0A4C1ZIG9</accession>
<reference evidence="1 2" key="1">
    <citation type="journal article" date="2019" name="Commun. Biol.">
        <title>The bagworm genome reveals a unique fibroin gene that provides high tensile strength.</title>
        <authorList>
            <person name="Kono N."/>
            <person name="Nakamura H."/>
            <person name="Ohtoshi R."/>
            <person name="Tomita M."/>
            <person name="Numata K."/>
            <person name="Arakawa K."/>
        </authorList>
    </citation>
    <scope>NUCLEOTIDE SEQUENCE [LARGE SCALE GENOMIC DNA]</scope>
</reference>
<sequence>MLRPVQGLQGVYGGAELACYVARLPAVVIGVVLVQSAYALREARRDQQKGFGGPAAPASGSEFDASHYVPDAAHAFANDGFLNDSGKPGSMPDLRRHIAARQSINLGYPPMMIPQPPPAYWQHLADRHYAASLRGLPKAYPTPQAFGTWVGPRSGPYDNPYKRRHSVVGAFHTDEYTNKDYGEIYPEDRLDSKSEMAYPHYRPYPYYERYDHDHDHDPRYGYPDYKREDHAYGVNLLRHNPYHFSSPRERVFYAPGLRNSHTSYIINLLDSVIDRVGEIVELSGPDQPYGFLGFSPGPRGFKGPPANSRAVHILRHSKLGGGGWSANDGKRWKKGRGGGVSKLTSFL</sequence>
<protein>
    <submittedName>
        <fullName evidence="1">Uncharacterized protein</fullName>
    </submittedName>
</protein>
<dbReference type="Proteomes" id="UP000299102">
    <property type="component" value="Unassembled WGS sequence"/>
</dbReference>
<dbReference type="AlphaFoldDB" id="A0A4C1ZIG9"/>
<organism evidence="1 2">
    <name type="scientific">Eumeta variegata</name>
    <name type="common">Bagworm moth</name>
    <name type="synonym">Eumeta japonica</name>
    <dbReference type="NCBI Taxonomy" id="151549"/>
    <lineage>
        <taxon>Eukaryota</taxon>
        <taxon>Metazoa</taxon>
        <taxon>Ecdysozoa</taxon>
        <taxon>Arthropoda</taxon>
        <taxon>Hexapoda</taxon>
        <taxon>Insecta</taxon>
        <taxon>Pterygota</taxon>
        <taxon>Neoptera</taxon>
        <taxon>Endopterygota</taxon>
        <taxon>Lepidoptera</taxon>
        <taxon>Glossata</taxon>
        <taxon>Ditrysia</taxon>
        <taxon>Tineoidea</taxon>
        <taxon>Psychidae</taxon>
        <taxon>Oiketicinae</taxon>
        <taxon>Eumeta</taxon>
    </lineage>
</organism>
<evidence type="ECO:0000313" key="2">
    <source>
        <dbReference type="Proteomes" id="UP000299102"/>
    </source>
</evidence>
<keyword evidence="2" id="KW-1185">Reference proteome</keyword>
<comment type="caution">
    <text evidence="1">The sequence shown here is derived from an EMBL/GenBank/DDBJ whole genome shotgun (WGS) entry which is preliminary data.</text>
</comment>
<name>A0A4C1ZIG9_EUMVA</name>
<gene>
    <name evidence="1" type="ORF">EVAR_100128_1</name>
</gene>
<dbReference type="OrthoDB" id="6339047at2759"/>